<dbReference type="RefSeq" id="WP_142000405.1">
    <property type="nucleotide sequence ID" value="NZ_VFML01000001.1"/>
</dbReference>
<dbReference type="OrthoDB" id="5194430at2"/>
<name>A0A542DNT4_AMYCI</name>
<keyword evidence="3" id="KW-1185">Reference proteome</keyword>
<comment type="caution">
    <text evidence="2">The sequence shown here is derived from an EMBL/GenBank/DDBJ whole genome shotgun (WGS) entry which is preliminary data.</text>
</comment>
<organism evidence="2 3">
    <name type="scientific">Amycolatopsis cihanbeyliensis</name>
    <dbReference type="NCBI Taxonomy" id="1128664"/>
    <lineage>
        <taxon>Bacteria</taxon>
        <taxon>Bacillati</taxon>
        <taxon>Actinomycetota</taxon>
        <taxon>Actinomycetes</taxon>
        <taxon>Pseudonocardiales</taxon>
        <taxon>Pseudonocardiaceae</taxon>
        <taxon>Amycolatopsis</taxon>
    </lineage>
</organism>
<dbReference type="AlphaFoldDB" id="A0A542DNT4"/>
<evidence type="ECO:0000313" key="2">
    <source>
        <dbReference type="EMBL" id="TQJ04762.1"/>
    </source>
</evidence>
<sequence length="309" mass="32136">MSNEQLMQQAADIEQGAAFAEYRQRAGASPRGYALVDYEEIKRKYQGCAQPLFEPFTRMPDPASYDGAIESLHAAMEELSQGAHLVDPINGEAIGGNRDLTAIVDAADELGDWTGMAASNFKTNFLTPFPVVASNQFLILGIMKGAVEADKAVWESAREDIDKIARATLDALENLGGCGKNGFEFALAVATAVASVAGIPFTGGASAVVAGVGAAANVAGAAAKGAEVLAKGGGGSAEQIVGSMKTAIEKLTGQIRDKQGQIAKTLTGYAGEVEQHKLTKPSPFFSPRPQLADMRGSELTGDKGVGEPE</sequence>
<feature type="compositionally biased region" description="Basic and acidic residues" evidence="1">
    <location>
        <begin position="300"/>
        <end position="309"/>
    </location>
</feature>
<evidence type="ECO:0008006" key="4">
    <source>
        <dbReference type="Google" id="ProtNLM"/>
    </source>
</evidence>
<feature type="region of interest" description="Disordered" evidence="1">
    <location>
        <begin position="277"/>
        <end position="309"/>
    </location>
</feature>
<dbReference type="Proteomes" id="UP000320876">
    <property type="component" value="Unassembled WGS sequence"/>
</dbReference>
<evidence type="ECO:0000256" key="1">
    <source>
        <dbReference type="SAM" id="MobiDB-lite"/>
    </source>
</evidence>
<evidence type="ECO:0000313" key="3">
    <source>
        <dbReference type="Proteomes" id="UP000320876"/>
    </source>
</evidence>
<gene>
    <name evidence="2" type="ORF">FB471_4571</name>
</gene>
<protein>
    <recommendedName>
        <fullName evidence="4">Type VII secretion system (Wss) protein ESAT-6</fullName>
    </recommendedName>
</protein>
<proteinExistence type="predicted"/>
<dbReference type="EMBL" id="VFML01000001">
    <property type="protein sequence ID" value="TQJ04762.1"/>
    <property type="molecule type" value="Genomic_DNA"/>
</dbReference>
<accession>A0A542DNT4</accession>
<reference evidence="2 3" key="1">
    <citation type="submission" date="2019-06" db="EMBL/GenBank/DDBJ databases">
        <title>Sequencing the genomes of 1000 actinobacteria strains.</title>
        <authorList>
            <person name="Klenk H.-P."/>
        </authorList>
    </citation>
    <scope>NUCLEOTIDE SEQUENCE [LARGE SCALE GENOMIC DNA]</scope>
    <source>
        <strain evidence="2 3">DSM 45679</strain>
    </source>
</reference>